<dbReference type="Proteomes" id="UP000078546">
    <property type="component" value="Unassembled WGS sequence"/>
</dbReference>
<evidence type="ECO:0000313" key="2">
    <source>
        <dbReference type="EMBL" id="SBS99125.1"/>
    </source>
</evidence>
<accession>A0A1A8X5S6</accession>
<keyword evidence="1" id="KW-0472">Membrane</keyword>
<dbReference type="AlphaFoldDB" id="A0A1A8X5S6"/>
<feature type="transmembrane region" description="Helical" evidence="1">
    <location>
        <begin position="260"/>
        <end position="281"/>
    </location>
</feature>
<evidence type="ECO:0000313" key="3">
    <source>
        <dbReference type="Proteomes" id="UP000078546"/>
    </source>
</evidence>
<evidence type="ECO:0000256" key="1">
    <source>
        <dbReference type="SAM" id="Phobius"/>
    </source>
</evidence>
<dbReference type="EMBL" id="FLQV01001153">
    <property type="protein sequence ID" value="SBS99125.1"/>
    <property type="molecule type" value="Genomic_DNA"/>
</dbReference>
<organism evidence="2 3">
    <name type="scientific">Plasmodium ovale curtisi</name>
    <dbReference type="NCBI Taxonomy" id="864141"/>
    <lineage>
        <taxon>Eukaryota</taxon>
        <taxon>Sar</taxon>
        <taxon>Alveolata</taxon>
        <taxon>Apicomplexa</taxon>
        <taxon>Aconoidasida</taxon>
        <taxon>Haemosporida</taxon>
        <taxon>Plasmodiidae</taxon>
        <taxon>Plasmodium</taxon>
        <taxon>Plasmodium (Plasmodium)</taxon>
    </lineage>
</organism>
<sequence>MTDNIEVLKGLTSVNYDIMLDTPVRSCKHCFYCDKKDIDLRNEYWFKIFCYQFARNLETIHHVISSRTDLQENRCNSLIYWMYDKTKNVYEKNNMKDETKIIAELHKVWNNINETEYINRINICKTNYNTMTLDNRKRMKKMSDYCENYSDLYGKLTKGRANCKIFYDYFMKTLEAHGDIVQECRNNHENGICPKQCKNVDYYSPQNILDKLKCLEVTKPKALDGYIKNEECEHQKKELVPKTDCQTYAICTPEFSFSDYRSIILILLALWGMFLTFMFLYKMSPSGSWIKNILKKKKKIRINFDEENENELSGNYFENLNANFRNAEYNVPYNSN</sequence>
<gene>
    <name evidence="2" type="ORF">POVCU1_050860</name>
</gene>
<dbReference type="InterPro" id="IPR008780">
    <property type="entry name" value="Plasmodium_Vir"/>
</dbReference>
<keyword evidence="1" id="KW-0812">Transmembrane</keyword>
<reference evidence="3" key="1">
    <citation type="submission" date="2016-05" db="EMBL/GenBank/DDBJ databases">
        <authorList>
            <person name="Naeem Raeece"/>
        </authorList>
    </citation>
    <scope>NUCLEOTIDE SEQUENCE [LARGE SCALE GENOMIC DNA]</scope>
</reference>
<keyword evidence="1" id="KW-1133">Transmembrane helix</keyword>
<name>A0A1A8X5S6_PLAOA</name>
<dbReference type="Pfam" id="PF05795">
    <property type="entry name" value="Plasmodium_Vir"/>
    <property type="match status" value="2"/>
</dbReference>
<proteinExistence type="predicted"/>
<protein>
    <submittedName>
        <fullName evidence="2">PIR Superfamily Protein</fullName>
    </submittedName>
</protein>